<accession>A0A6C0DYW9</accession>
<name>A0A6C0DYW9_9ZZZZ</name>
<dbReference type="EMBL" id="MN739695">
    <property type="protein sequence ID" value="QHT21530.1"/>
    <property type="molecule type" value="Genomic_DNA"/>
</dbReference>
<evidence type="ECO:0000313" key="1">
    <source>
        <dbReference type="EMBL" id="QHT21530.1"/>
    </source>
</evidence>
<dbReference type="Gene3D" id="1.10.472.50">
    <property type="entry name" value="HD-domain/PDEase-like"/>
    <property type="match status" value="1"/>
</dbReference>
<dbReference type="SUPFAM" id="SSF109604">
    <property type="entry name" value="HD-domain/PDEase-like"/>
    <property type="match status" value="1"/>
</dbReference>
<organism evidence="1">
    <name type="scientific">viral metagenome</name>
    <dbReference type="NCBI Taxonomy" id="1070528"/>
    <lineage>
        <taxon>unclassified sequences</taxon>
        <taxon>metagenomes</taxon>
        <taxon>organismal metagenomes</taxon>
    </lineage>
</organism>
<evidence type="ECO:0008006" key="2">
    <source>
        <dbReference type="Google" id="ProtNLM"/>
    </source>
</evidence>
<dbReference type="Gene3D" id="1.20.58.1910">
    <property type="match status" value="1"/>
</dbReference>
<dbReference type="AlphaFoldDB" id="A0A6C0DYW9"/>
<protein>
    <recommendedName>
        <fullName evidence="2">HD/PDEase domain-containing protein</fullName>
    </recommendedName>
</protein>
<reference evidence="1" key="1">
    <citation type="journal article" date="2020" name="Nature">
        <title>Giant virus diversity and host interactions through global metagenomics.</title>
        <authorList>
            <person name="Schulz F."/>
            <person name="Roux S."/>
            <person name="Paez-Espino D."/>
            <person name="Jungbluth S."/>
            <person name="Walsh D.A."/>
            <person name="Denef V.J."/>
            <person name="McMahon K.D."/>
            <person name="Konstantinidis K.T."/>
            <person name="Eloe-Fadrosh E.A."/>
            <person name="Kyrpides N.C."/>
            <person name="Woyke T."/>
        </authorList>
    </citation>
    <scope>NUCLEOTIDE SEQUENCE</scope>
    <source>
        <strain evidence="1">GVMAG-M-3300023179-103</strain>
    </source>
</reference>
<dbReference type="PANTHER" id="PTHR33594:SF1">
    <property type="entry name" value="HD_PDEASE DOMAIN-CONTAINING PROTEIN"/>
    <property type="match status" value="1"/>
</dbReference>
<proteinExistence type="predicted"/>
<dbReference type="PANTHER" id="PTHR33594">
    <property type="entry name" value="SUPERFAMILY HYDROLASE, PUTATIVE (AFU_ORTHOLOGUE AFUA_1G03035)-RELATED"/>
    <property type="match status" value="1"/>
</dbReference>
<sequence length="316" mass="37387">MGLNVIKKYKKYKKENKNTKKIKHYKKMVGGYKSLDKKYLKELDKIIKEVNETREDNKKIDESHGLHHGLIVCCNVSKALEHNSNINDRQKLLVKLAALLHDIDDHKYFPDNHKFENARKILNNKRDIDNLTDNEIATILLMIYLVSSSTHGDTMPCDIPEWYFYPRYADRLEAVGIIGLERTYEYNLKKKQPLYTKETKRAENKDDLYDNIATVERYKQYSMPGSASKSMMDHIYDKLLRLGEFPIKNTYFKKECDSRIKPLVDFCLEFSKKYQTGELLEFSKEFDNFFKEFIKKNDTQVHTDCSHQTKEYISSL</sequence>